<evidence type="ECO:0000313" key="11">
    <source>
        <dbReference type="Proteomes" id="UP001596306"/>
    </source>
</evidence>
<dbReference type="InterPro" id="IPR013131">
    <property type="entry name" value="Mannitol_DH_N"/>
</dbReference>
<sequence>MKAVHFGAGNIGRGFVGLILHRAGYELVFADVNAELIDALAAAGHYTVHEVGAQPRDERVDGFRALNSGDDEDGVRAEIASADIVTTAVGPTLLRFIAPHIVAGLRQRLANAAPLQVMACENAINATDSLRDQMRAIVDANEWKELEKRAVFANTAVDRIVPGQAAKAGLDVTVEDFFEWVIDAEPFGEAVPAIPDATFVLSLAPYIERKLFTVNTGHATAAYLGFAAGASTLSDALADPAVAAGVSAALAETSALLVAKHGLDPVVQDTYRQKILARFANPALPDTVGRIGRQPLRKLSREERLIGPAAQLAERSLPSVALGAAIAAALRFDLPDDEQSVELQQKLRSLGAEDFTRSVTGLALEHPLFPAIVSLVAQRQAELA</sequence>
<dbReference type="PANTHER" id="PTHR30524">
    <property type="entry name" value="MANNITOL-1-PHOSPHATE 5-DEHYDROGENASE"/>
    <property type="match status" value="1"/>
</dbReference>
<dbReference type="SUPFAM" id="SSF48179">
    <property type="entry name" value="6-phosphogluconate dehydrogenase C-terminal domain-like"/>
    <property type="match status" value="1"/>
</dbReference>
<keyword evidence="11" id="KW-1185">Reference proteome</keyword>
<keyword evidence="5 7" id="KW-0520">NAD</keyword>
<evidence type="ECO:0000259" key="8">
    <source>
        <dbReference type="Pfam" id="PF01232"/>
    </source>
</evidence>
<dbReference type="SUPFAM" id="SSF51735">
    <property type="entry name" value="NAD(P)-binding Rossmann-fold domains"/>
    <property type="match status" value="1"/>
</dbReference>
<comment type="caution">
    <text evidence="10">The sequence shown here is derived from an EMBL/GenBank/DDBJ whole genome shotgun (WGS) entry which is preliminary data.</text>
</comment>
<evidence type="ECO:0000256" key="7">
    <source>
        <dbReference type="HAMAP-Rule" id="MF_00196"/>
    </source>
</evidence>
<evidence type="ECO:0000256" key="1">
    <source>
        <dbReference type="ARBA" id="ARBA00006541"/>
    </source>
</evidence>
<accession>A0ABW1VE92</accession>
<evidence type="ECO:0000256" key="2">
    <source>
        <dbReference type="ARBA" id="ARBA00012939"/>
    </source>
</evidence>
<evidence type="ECO:0000313" key="10">
    <source>
        <dbReference type="EMBL" id="MFC6356413.1"/>
    </source>
</evidence>
<protein>
    <recommendedName>
        <fullName evidence="3 7">Mannitol-1-phosphate 5-dehydrogenase</fullName>
        <ecNumber evidence="2 7">1.1.1.17</ecNumber>
    </recommendedName>
</protein>
<evidence type="ECO:0000256" key="3">
    <source>
        <dbReference type="ARBA" id="ARBA00016219"/>
    </source>
</evidence>
<comment type="similarity">
    <text evidence="1 7">Belongs to the mannitol dehydrogenase family.</text>
</comment>
<organism evidence="10 11">
    <name type="scientific">Luethyella okanaganae</name>
    <dbReference type="NCBI Taxonomy" id="69372"/>
    <lineage>
        <taxon>Bacteria</taxon>
        <taxon>Bacillati</taxon>
        <taxon>Actinomycetota</taxon>
        <taxon>Actinomycetes</taxon>
        <taxon>Micrococcales</taxon>
        <taxon>Microbacteriaceae</taxon>
        <taxon>Luethyella</taxon>
    </lineage>
</organism>
<reference evidence="11" key="1">
    <citation type="journal article" date="2019" name="Int. J. Syst. Evol. Microbiol.">
        <title>The Global Catalogue of Microorganisms (GCM) 10K type strain sequencing project: providing services to taxonomists for standard genome sequencing and annotation.</title>
        <authorList>
            <consortium name="The Broad Institute Genomics Platform"/>
            <consortium name="The Broad Institute Genome Sequencing Center for Infectious Disease"/>
            <person name="Wu L."/>
            <person name="Ma J."/>
        </authorList>
    </citation>
    <scope>NUCLEOTIDE SEQUENCE [LARGE SCALE GENOMIC DNA]</scope>
    <source>
        <strain evidence="11">CCUG 43304</strain>
    </source>
</reference>
<dbReference type="InterPro" id="IPR023028">
    <property type="entry name" value="Mannitol_1_phos_5_DH"/>
</dbReference>
<dbReference type="InterPro" id="IPR013328">
    <property type="entry name" value="6PGD_dom2"/>
</dbReference>
<evidence type="ECO:0000256" key="6">
    <source>
        <dbReference type="ARBA" id="ARBA00048615"/>
    </source>
</evidence>
<gene>
    <name evidence="7" type="primary">mtlD</name>
    <name evidence="10" type="ORF">ACFQB0_09865</name>
</gene>
<evidence type="ECO:0000259" key="9">
    <source>
        <dbReference type="Pfam" id="PF08125"/>
    </source>
</evidence>
<dbReference type="Gene3D" id="1.10.1040.10">
    <property type="entry name" value="N-(1-d-carboxylethyl)-l-norvaline Dehydrogenase, domain 2"/>
    <property type="match status" value="1"/>
</dbReference>
<dbReference type="Gene3D" id="3.40.50.720">
    <property type="entry name" value="NAD(P)-binding Rossmann-like Domain"/>
    <property type="match status" value="1"/>
</dbReference>
<dbReference type="PANTHER" id="PTHR30524:SF0">
    <property type="entry name" value="ALTRONATE OXIDOREDUCTASE-RELATED"/>
    <property type="match status" value="1"/>
</dbReference>
<dbReference type="NCBIfam" id="NF002652">
    <property type="entry name" value="PRK02318.2-5"/>
    <property type="match status" value="1"/>
</dbReference>
<evidence type="ECO:0000256" key="5">
    <source>
        <dbReference type="ARBA" id="ARBA00023027"/>
    </source>
</evidence>
<comment type="catalytic activity">
    <reaction evidence="6 7">
        <text>D-mannitol 1-phosphate + NAD(+) = beta-D-fructose 6-phosphate + NADH + H(+)</text>
        <dbReference type="Rhea" id="RHEA:19661"/>
        <dbReference type="ChEBI" id="CHEBI:15378"/>
        <dbReference type="ChEBI" id="CHEBI:57540"/>
        <dbReference type="ChEBI" id="CHEBI:57634"/>
        <dbReference type="ChEBI" id="CHEBI:57945"/>
        <dbReference type="ChEBI" id="CHEBI:61381"/>
        <dbReference type="EC" id="1.1.1.17"/>
    </reaction>
</comment>
<dbReference type="HAMAP" id="MF_00196">
    <property type="entry name" value="Mannitol_dehydrog"/>
    <property type="match status" value="1"/>
</dbReference>
<dbReference type="EC" id="1.1.1.17" evidence="2 7"/>
<name>A0ABW1VE92_9MICO</name>
<dbReference type="InterPro" id="IPR036291">
    <property type="entry name" value="NAD(P)-bd_dom_sf"/>
</dbReference>
<dbReference type="Pfam" id="PF08125">
    <property type="entry name" value="Mannitol_dh_C"/>
    <property type="match status" value="1"/>
</dbReference>
<dbReference type="GO" id="GO:0008926">
    <property type="term" value="F:mannitol-1-phosphate 5-dehydrogenase activity"/>
    <property type="evidence" value="ECO:0007669"/>
    <property type="project" value="UniProtKB-EC"/>
</dbReference>
<feature type="domain" description="Mannitol dehydrogenase C-terminal" evidence="9">
    <location>
        <begin position="203"/>
        <end position="344"/>
    </location>
</feature>
<dbReference type="InterPro" id="IPR013118">
    <property type="entry name" value="Mannitol_DH_C"/>
</dbReference>
<feature type="binding site" evidence="7">
    <location>
        <begin position="3"/>
        <end position="14"/>
    </location>
    <ligand>
        <name>NAD(+)</name>
        <dbReference type="ChEBI" id="CHEBI:57540"/>
    </ligand>
</feature>
<dbReference type="EMBL" id="JBHSTP010000002">
    <property type="protein sequence ID" value="MFC6356413.1"/>
    <property type="molecule type" value="Genomic_DNA"/>
</dbReference>
<evidence type="ECO:0000256" key="4">
    <source>
        <dbReference type="ARBA" id="ARBA00023002"/>
    </source>
</evidence>
<dbReference type="PRINTS" id="PR00084">
    <property type="entry name" value="MTLDHDRGNASE"/>
</dbReference>
<dbReference type="InterPro" id="IPR000669">
    <property type="entry name" value="Mannitol_DH"/>
</dbReference>
<keyword evidence="4 7" id="KW-0560">Oxidoreductase</keyword>
<feature type="domain" description="Mannitol dehydrogenase N-terminal" evidence="8">
    <location>
        <begin position="1"/>
        <end position="194"/>
    </location>
</feature>
<proteinExistence type="inferred from homology"/>
<dbReference type="RefSeq" id="WP_386731535.1">
    <property type="nucleotide sequence ID" value="NZ_JBHSTP010000002.1"/>
</dbReference>
<dbReference type="InterPro" id="IPR008927">
    <property type="entry name" value="6-PGluconate_DH-like_C_sf"/>
</dbReference>
<dbReference type="Proteomes" id="UP001596306">
    <property type="component" value="Unassembled WGS sequence"/>
</dbReference>
<dbReference type="Pfam" id="PF01232">
    <property type="entry name" value="Mannitol_dh"/>
    <property type="match status" value="1"/>
</dbReference>